<evidence type="ECO:0000256" key="2">
    <source>
        <dbReference type="SAM" id="SignalP"/>
    </source>
</evidence>
<feature type="compositionally biased region" description="Low complexity" evidence="1">
    <location>
        <begin position="483"/>
        <end position="498"/>
    </location>
</feature>
<feature type="compositionally biased region" description="Polar residues" evidence="1">
    <location>
        <begin position="546"/>
        <end position="557"/>
    </location>
</feature>
<feature type="signal peptide" evidence="2">
    <location>
        <begin position="1"/>
        <end position="18"/>
    </location>
</feature>
<keyword evidence="2" id="KW-0732">Signal</keyword>
<reference evidence="3 4" key="1">
    <citation type="submission" date="2019-12" db="EMBL/GenBank/DDBJ databases">
        <authorList>
            <person name="Floudas D."/>
            <person name="Bentzer J."/>
            <person name="Ahren D."/>
            <person name="Johansson T."/>
            <person name="Persson P."/>
            <person name="Tunlid A."/>
        </authorList>
    </citation>
    <scope>NUCLEOTIDE SEQUENCE [LARGE SCALE GENOMIC DNA]</scope>
    <source>
        <strain evidence="3 4">CBS 102.39</strain>
    </source>
</reference>
<feature type="chain" id="PRO_5034857273" evidence="2">
    <location>
        <begin position="19"/>
        <end position="799"/>
    </location>
</feature>
<evidence type="ECO:0000256" key="1">
    <source>
        <dbReference type="SAM" id="MobiDB-lite"/>
    </source>
</evidence>
<feature type="compositionally biased region" description="Low complexity" evidence="1">
    <location>
        <begin position="560"/>
        <end position="582"/>
    </location>
</feature>
<feature type="region of interest" description="Disordered" evidence="1">
    <location>
        <begin position="458"/>
        <end position="595"/>
    </location>
</feature>
<feature type="region of interest" description="Disordered" evidence="1">
    <location>
        <begin position="74"/>
        <end position="147"/>
    </location>
</feature>
<dbReference type="Proteomes" id="UP000521872">
    <property type="component" value="Unassembled WGS sequence"/>
</dbReference>
<feature type="compositionally biased region" description="Basic residues" evidence="1">
    <location>
        <begin position="84"/>
        <end position="97"/>
    </location>
</feature>
<sequence>MFLVTRFIFNLFFPNVVCSVVADSSPIVFSFSSSPLSASSGFVTGTDGTSNANTASSPSNPFAIPQLSAGNFSFSSSGSGSHKSLTRSRKSDKKAAKRKVDPSKSSGSATKSQEKGKSRTAAVFTDDEDEDTMEDEEQDAIAPLAPNPEVDADIMNSLVFGADHDEPPVRPSFNFPPDAVSTRTVSRPFLASSSTSTSAIAPPPEVDLITMPMYNVEIQAVQADQAIDADIGSFVDDIPPDADTLCVRTPPPADVEGMTSSLSLDAVPAGRFEIVFGQAPENEDEESDSEADLELIATIHEEVDDAGTLSLHFSDALAVLGPASNDDNSHDQVAVAVVDNPVKLQEESFSCLVDRRIVEYKARVPCPYEEKSSPRSLETGRVVRKKVDERRKQKKAPKSKAPKSDADDSLLLIPIPDFADLPPYLPTRDSLALPPVPSKDLFFQGVEPFVLPALPADSEVDQQSQAEGTTEVVSQIPVSEGVPAPSSSDPIESSPDPEQCSPQPVDANPLAPTTDDEPVPAVDNSVSTLEEPQQTSVVLQEPEPASGSSLPVATTENEAQDLVHAQDQDQAQDHTQQSPQAQPETDDLPAPIPDADIDMDIGDVVQVAHDQSQPQAPSVVAVPVQVQVPSNLPVPPVDSDGMDVDPFPPSLTISHSHAPQPTIHPTDAPGSFVSSYSSSVPYNAQCLTSSSSSSVDNGPWTTPSPKHWEEVFEAIPDPDNMLEEDLYRLREWLWMLSQQWADYIMLPAHLSDILHNRQDVRMQKDVPACDPDIKMLEPTNPLAGLVSFPCAIDYHQYYY</sequence>
<feature type="region of interest" description="Disordered" evidence="1">
    <location>
        <begin position="368"/>
        <end position="407"/>
    </location>
</feature>
<proteinExistence type="predicted"/>
<accession>A0A8H4VQL0</accession>
<organism evidence="3 4">
    <name type="scientific">Agrocybe pediades</name>
    <dbReference type="NCBI Taxonomy" id="84607"/>
    <lineage>
        <taxon>Eukaryota</taxon>
        <taxon>Fungi</taxon>
        <taxon>Dikarya</taxon>
        <taxon>Basidiomycota</taxon>
        <taxon>Agaricomycotina</taxon>
        <taxon>Agaricomycetes</taxon>
        <taxon>Agaricomycetidae</taxon>
        <taxon>Agaricales</taxon>
        <taxon>Agaricineae</taxon>
        <taxon>Strophariaceae</taxon>
        <taxon>Agrocybe</taxon>
    </lineage>
</organism>
<evidence type="ECO:0000313" key="4">
    <source>
        <dbReference type="Proteomes" id="UP000521872"/>
    </source>
</evidence>
<dbReference type="EMBL" id="JAACJL010000031">
    <property type="protein sequence ID" value="KAF4616725.1"/>
    <property type="molecule type" value="Genomic_DNA"/>
</dbReference>
<comment type="caution">
    <text evidence="3">The sequence shown here is derived from an EMBL/GenBank/DDBJ whole genome shotgun (WGS) entry which is preliminary data.</text>
</comment>
<evidence type="ECO:0000313" key="3">
    <source>
        <dbReference type="EMBL" id="KAF4616725.1"/>
    </source>
</evidence>
<feature type="compositionally biased region" description="Acidic residues" evidence="1">
    <location>
        <begin position="125"/>
        <end position="139"/>
    </location>
</feature>
<feature type="compositionally biased region" description="Basic residues" evidence="1">
    <location>
        <begin position="392"/>
        <end position="401"/>
    </location>
</feature>
<protein>
    <submittedName>
        <fullName evidence="3">Uncharacterized protein</fullName>
    </submittedName>
</protein>
<name>A0A8H4VQL0_9AGAR</name>
<feature type="compositionally biased region" description="Polar residues" evidence="1">
    <location>
        <begin position="461"/>
        <end position="477"/>
    </location>
</feature>
<gene>
    <name evidence="3" type="ORF">D9613_008660</name>
</gene>
<feature type="compositionally biased region" description="Polar residues" evidence="1">
    <location>
        <begin position="524"/>
        <end position="538"/>
    </location>
</feature>
<dbReference type="AlphaFoldDB" id="A0A8H4VQL0"/>
<keyword evidence="4" id="KW-1185">Reference proteome</keyword>